<reference evidence="2 3" key="1">
    <citation type="submission" date="2016-04" db="EMBL/GenBank/DDBJ databases">
        <title>Genome analyses suggest a sexual origin of heterokaryosis in a supposedly ancient asexual fungus.</title>
        <authorList>
            <person name="Ropars J."/>
            <person name="Sedzielewska K."/>
            <person name="Noel J."/>
            <person name="Charron P."/>
            <person name="Farinelli L."/>
            <person name="Marton T."/>
            <person name="Kruger M."/>
            <person name="Pelin A."/>
            <person name="Brachmann A."/>
            <person name="Corradi N."/>
        </authorList>
    </citation>
    <scope>NUCLEOTIDE SEQUENCE [LARGE SCALE GENOMIC DNA]</scope>
    <source>
        <strain evidence="2 3">C2</strain>
    </source>
</reference>
<sequence>MATIFTFDPNNIPTDPQVLAVYNGLNRAQRATYGTLTTDRERSIFLNGIAEEKKKSRHYLNLVYAVINLLSVIGFNVWSYFQRRNGDQDFIKCWDDYKPEQDATLFQLCILFGTHIMIILITAIIERLFYNFKNVLFIIVPVIIGIVLAVVGGLTWTLPNTAISFVEVGILFAESVMYYFSVSR</sequence>
<keyword evidence="1" id="KW-1133">Transmembrane helix</keyword>
<gene>
    <name evidence="2" type="ORF">RhiirC2_764274</name>
</gene>
<dbReference type="VEuPathDB" id="FungiDB:RhiirFUN_025255"/>
<evidence type="ECO:0000313" key="2">
    <source>
        <dbReference type="EMBL" id="PKK56669.1"/>
    </source>
</evidence>
<feature type="transmembrane region" description="Helical" evidence="1">
    <location>
        <begin position="62"/>
        <end position="81"/>
    </location>
</feature>
<dbReference type="EMBL" id="LLXL01005301">
    <property type="protein sequence ID" value="PKK56669.1"/>
    <property type="molecule type" value="Genomic_DNA"/>
</dbReference>
<keyword evidence="1" id="KW-0472">Membrane</keyword>
<feature type="transmembrane region" description="Helical" evidence="1">
    <location>
        <begin position="135"/>
        <end position="156"/>
    </location>
</feature>
<feature type="transmembrane region" description="Helical" evidence="1">
    <location>
        <begin position="104"/>
        <end position="123"/>
    </location>
</feature>
<evidence type="ECO:0000256" key="1">
    <source>
        <dbReference type="SAM" id="Phobius"/>
    </source>
</evidence>
<keyword evidence="1" id="KW-0812">Transmembrane</keyword>
<name>A0A2N1M4Y8_9GLOM</name>
<dbReference type="VEuPathDB" id="FungiDB:FUN_018329"/>
<proteinExistence type="predicted"/>
<feature type="transmembrane region" description="Helical" evidence="1">
    <location>
        <begin position="162"/>
        <end position="180"/>
    </location>
</feature>
<comment type="caution">
    <text evidence="2">The sequence shown here is derived from an EMBL/GenBank/DDBJ whole genome shotgun (WGS) entry which is preliminary data.</text>
</comment>
<organism evidence="2 3">
    <name type="scientific">Rhizophagus irregularis</name>
    <dbReference type="NCBI Taxonomy" id="588596"/>
    <lineage>
        <taxon>Eukaryota</taxon>
        <taxon>Fungi</taxon>
        <taxon>Fungi incertae sedis</taxon>
        <taxon>Mucoromycota</taxon>
        <taxon>Glomeromycotina</taxon>
        <taxon>Glomeromycetes</taxon>
        <taxon>Glomerales</taxon>
        <taxon>Glomeraceae</taxon>
        <taxon>Rhizophagus</taxon>
    </lineage>
</organism>
<accession>A0A2N1M4Y8</accession>
<evidence type="ECO:0000313" key="3">
    <source>
        <dbReference type="Proteomes" id="UP000233469"/>
    </source>
</evidence>
<dbReference type="AlphaFoldDB" id="A0A2N1M4Y8"/>
<reference evidence="2 3" key="2">
    <citation type="submission" date="2017-10" db="EMBL/GenBank/DDBJ databases">
        <title>Extensive intraspecific genome diversity in a model arbuscular mycorrhizal fungus.</title>
        <authorList>
            <person name="Chen E.C.H."/>
            <person name="Morin E."/>
            <person name="Baudet D."/>
            <person name="Noel J."/>
            <person name="Ndikumana S."/>
            <person name="Charron P."/>
            <person name="St-Onge C."/>
            <person name="Giorgi J."/>
            <person name="Grigoriev I.V."/>
            <person name="Roux C."/>
            <person name="Martin F.M."/>
            <person name="Corradi N."/>
        </authorList>
    </citation>
    <scope>NUCLEOTIDE SEQUENCE [LARGE SCALE GENOMIC DNA]</scope>
    <source>
        <strain evidence="2 3">C2</strain>
    </source>
</reference>
<protein>
    <submittedName>
        <fullName evidence="2">Uncharacterized protein</fullName>
    </submittedName>
</protein>
<dbReference type="VEuPathDB" id="FungiDB:RhiirA1_475222"/>
<dbReference type="Proteomes" id="UP000233469">
    <property type="component" value="Unassembled WGS sequence"/>
</dbReference>